<comment type="caution">
    <text evidence="1">The sequence shown here is derived from an EMBL/GenBank/DDBJ whole genome shotgun (WGS) entry which is preliminary data.</text>
</comment>
<dbReference type="EMBL" id="NAJN01001795">
    <property type="protein sequence ID" value="TKA61163.1"/>
    <property type="molecule type" value="Genomic_DNA"/>
</dbReference>
<evidence type="ECO:0000313" key="1">
    <source>
        <dbReference type="EMBL" id="TKA61163.1"/>
    </source>
</evidence>
<reference evidence="1 2" key="1">
    <citation type="submission" date="2017-03" db="EMBL/GenBank/DDBJ databases">
        <title>Genomes of endolithic fungi from Antarctica.</title>
        <authorList>
            <person name="Coleine C."/>
            <person name="Masonjones S."/>
            <person name="Stajich J.E."/>
        </authorList>
    </citation>
    <scope>NUCLEOTIDE SEQUENCE [LARGE SCALE GENOMIC DNA]</scope>
    <source>
        <strain evidence="1 2">CCFEE 5187</strain>
    </source>
</reference>
<protein>
    <submittedName>
        <fullName evidence="1">Uncharacterized protein</fullName>
    </submittedName>
</protein>
<proteinExistence type="predicted"/>
<dbReference type="AlphaFoldDB" id="A0A4U0WFN2"/>
<evidence type="ECO:0000313" key="2">
    <source>
        <dbReference type="Proteomes" id="UP000308768"/>
    </source>
</evidence>
<dbReference type="Proteomes" id="UP000308768">
    <property type="component" value="Unassembled WGS sequence"/>
</dbReference>
<accession>A0A4U0WFN2</accession>
<name>A0A4U0WFN2_9PEZI</name>
<sequence length="538" mass="56515">MVDGVLAGADEIELMDELSEVDDEELEMEVLAAIVGDSVVLVGVAKTDCVANCAGGSVVLGVANTGTTVVVEVPSTDSVVVVEDLEPVAEEADTNEMMLLPRELADVETVLMPSLLTLVRTEVVAALFGELADAATVVVPLLAILAITEDVTAIVEVVAANEELLDVEEVELELEVDDVEDGELVDDNVDVDELLEAEEMDAVFVEAVTVTVETGAGEELGLELAVICPGATSDELALEVDEVKLELKVVEIEDGELVDDKADVDELLDAEEVDAVFVEAVTVTVETGAGEELGLELAVPCTDATSDELATELEDATNEEEANDDVLETDCSVVGVTTDELDVASAEVPLVTAGDDLVSNVLEDATEGSTVRVTIAVLTGSYTTTVETALLVEELELEDEVLGMELTDEVVGTKLLDEVLDIELLDAELELELLGWASTDLTKELVDERERTVSVAVVDGTVVVLVSTFFGKLVVDATELGDGSAELKLILELLTGLAISGELDEVIELDAEGVTVVNEVATISADKLLEVMGGADEL</sequence>
<keyword evidence="2" id="KW-1185">Reference proteome</keyword>
<gene>
    <name evidence="1" type="ORF">B0A49_11917</name>
</gene>
<organism evidence="1 2">
    <name type="scientific">Cryomyces minteri</name>
    <dbReference type="NCBI Taxonomy" id="331657"/>
    <lineage>
        <taxon>Eukaryota</taxon>
        <taxon>Fungi</taxon>
        <taxon>Dikarya</taxon>
        <taxon>Ascomycota</taxon>
        <taxon>Pezizomycotina</taxon>
        <taxon>Dothideomycetes</taxon>
        <taxon>Dothideomycetes incertae sedis</taxon>
        <taxon>Cryomyces</taxon>
    </lineage>
</organism>